<keyword evidence="14" id="KW-1185">Reference proteome</keyword>
<dbReference type="Pfam" id="PF02666">
    <property type="entry name" value="PS_Dcarbxylase"/>
    <property type="match status" value="1"/>
</dbReference>
<keyword evidence="1 11" id="KW-1003">Cell membrane</keyword>
<keyword evidence="8 11" id="KW-0456">Lyase</keyword>
<organism evidence="13 14">
    <name type="scientific">Sporomusa termitida</name>
    <dbReference type="NCBI Taxonomy" id="2377"/>
    <lineage>
        <taxon>Bacteria</taxon>
        <taxon>Bacillati</taxon>
        <taxon>Bacillota</taxon>
        <taxon>Negativicutes</taxon>
        <taxon>Selenomonadales</taxon>
        <taxon>Sporomusaceae</taxon>
        <taxon>Sporomusa</taxon>
    </lineage>
</organism>
<comment type="catalytic activity">
    <reaction evidence="11">
        <text>a 1,2-diacyl-sn-glycero-3-phospho-L-serine + H(+) = a 1,2-diacyl-sn-glycero-3-phosphoethanolamine + CO2</text>
        <dbReference type="Rhea" id="RHEA:20828"/>
        <dbReference type="ChEBI" id="CHEBI:15378"/>
        <dbReference type="ChEBI" id="CHEBI:16526"/>
        <dbReference type="ChEBI" id="CHEBI:57262"/>
        <dbReference type="ChEBI" id="CHEBI:64612"/>
        <dbReference type="EC" id="4.1.1.65"/>
    </reaction>
</comment>
<comment type="similarity">
    <text evidence="11">Belongs to the phosphatidylserine decarboxylase family. PSD-A subfamily.</text>
</comment>
<keyword evidence="7 11" id="KW-0594">Phospholipid biosynthesis</keyword>
<evidence type="ECO:0000256" key="7">
    <source>
        <dbReference type="ARBA" id="ARBA00023209"/>
    </source>
</evidence>
<feature type="chain" id="PRO_5023561709" description="Phosphatidylserine decarboxylase alpha chain" evidence="11">
    <location>
        <begin position="180"/>
        <end position="213"/>
    </location>
</feature>
<dbReference type="NCBIfam" id="NF003685">
    <property type="entry name" value="PRK05305.2-5"/>
    <property type="match status" value="1"/>
</dbReference>
<evidence type="ECO:0000256" key="11">
    <source>
        <dbReference type="HAMAP-Rule" id="MF_00664"/>
    </source>
</evidence>
<keyword evidence="5 11" id="KW-0472">Membrane</keyword>
<feature type="site" description="Cleavage (non-hydrolytic); by autocatalysis" evidence="11">
    <location>
        <begin position="179"/>
        <end position="180"/>
    </location>
</feature>
<dbReference type="EMBL" id="CP036259">
    <property type="protein sequence ID" value="QDR80645.1"/>
    <property type="molecule type" value="Genomic_DNA"/>
</dbReference>
<dbReference type="EC" id="4.1.1.65" evidence="11"/>
<evidence type="ECO:0000256" key="12">
    <source>
        <dbReference type="SAM" id="Phobius"/>
    </source>
</evidence>
<dbReference type="Proteomes" id="UP000320776">
    <property type="component" value="Chromosome"/>
</dbReference>
<keyword evidence="9 11" id="KW-1208">Phospholipid metabolism</keyword>
<dbReference type="InterPro" id="IPR003817">
    <property type="entry name" value="PS_Dcarbxylase"/>
</dbReference>
<comment type="subunit">
    <text evidence="11">Heterodimer of a large membrane-associated beta subunit and a small pyruvoyl-containing alpha subunit.</text>
</comment>
<feature type="transmembrane region" description="Helical" evidence="12">
    <location>
        <begin position="12"/>
        <end position="45"/>
    </location>
</feature>
<keyword evidence="6 11" id="KW-0865">Zymogen</keyword>
<comment type="cofactor">
    <cofactor evidence="11">
        <name>pyruvate</name>
        <dbReference type="ChEBI" id="CHEBI:15361"/>
    </cofactor>
    <text evidence="11">Binds 1 pyruvoyl group covalently per subunit.</text>
</comment>
<accession>A0A517DTF7</accession>
<dbReference type="GO" id="GO:0005886">
    <property type="term" value="C:plasma membrane"/>
    <property type="evidence" value="ECO:0007669"/>
    <property type="project" value="UniProtKB-SubCell"/>
</dbReference>
<dbReference type="PANTHER" id="PTHR35809">
    <property type="entry name" value="ARCHAETIDYLSERINE DECARBOXYLASE PROENZYME-RELATED"/>
    <property type="match status" value="1"/>
</dbReference>
<protein>
    <recommendedName>
        <fullName evidence="11">Phosphatidylserine decarboxylase proenzyme</fullName>
        <ecNumber evidence="11">4.1.1.65</ecNumber>
    </recommendedName>
    <component>
        <recommendedName>
            <fullName evidence="11">Phosphatidylserine decarboxylase alpha chain</fullName>
        </recommendedName>
    </component>
    <component>
        <recommendedName>
            <fullName evidence="11">Phosphatidylserine decarboxylase beta chain</fullName>
        </recommendedName>
    </component>
</protein>
<dbReference type="HAMAP" id="MF_00664">
    <property type="entry name" value="PS_decarb_PSD_A"/>
    <property type="match status" value="1"/>
</dbReference>
<evidence type="ECO:0000256" key="1">
    <source>
        <dbReference type="ARBA" id="ARBA00022475"/>
    </source>
</evidence>
<evidence type="ECO:0000256" key="5">
    <source>
        <dbReference type="ARBA" id="ARBA00023136"/>
    </source>
</evidence>
<evidence type="ECO:0000256" key="8">
    <source>
        <dbReference type="ARBA" id="ARBA00023239"/>
    </source>
</evidence>
<reference evidence="13 14" key="1">
    <citation type="submission" date="2019-02" db="EMBL/GenBank/DDBJ databases">
        <title>Closed genome of Sporomusa termitida DSM 4440.</title>
        <authorList>
            <person name="Poehlein A."/>
            <person name="Daniel R."/>
        </authorList>
    </citation>
    <scope>NUCLEOTIDE SEQUENCE [LARGE SCALE GENOMIC DNA]</scope>
    <source>
        <strain evidence="13 14">DSM 4440</strain>
    </source>
</reference>
<dbReference type="NCBIfam" id="NF003678">
    <property type="entry name" value="PRK05305.1-2"/>
    <property type="match status" value="1"/>
</dbReference>
<feature type="chain" id="PRO_5023561708" description="Phosphatidylserine decarboxylase beta chain" evidence="11">
    <location>
        <begin position="1"/>
        <end position="179"/>
    </location>
</feature>
<dbReference type="UniPathway" id="UPA00558">
    <property type="reaction ID" value="UER00616"/>
</dbReference>
<feature type="modified residue" description="Pyruvic acid (Ser); by autocatalysis" evidence="11">
    <location>
        <position position="180"/>
    </location>
</feature>
<evidence type="ECO:0000256" key="10">
    <source>
        <dbReference type="ARBA" id="ARBA00023317"/>
    </source>
</evidence>
<evidence type="ECO:0000313" key="14">
    <source>
        <dbReference type="Proteomes" id="UP000320776"/>
    </source>
</evidence>
<evidence type="ECO:0000313" key="13">
    <source>
        <dbReference type="EMBL" id="QDR80645.1"/>
    </source>
</evidence>
<sequence>MVKTPVVKEGYIYIALLGLITVIAGLTLGLYWAIIPGILTAFVTFFFRNPKRDVPLDNNLIVSPADGKVMGVSEVYDDLFLNEQSLKVTIFLSVFDVHVNRSPINGEIKFQQYTCGRFKPAYKEAAACENERHAIGLENSRMRVLVTQIAGILARRIVSWVTLGSVLQQGERYGLIKFGSCTELIVPTTVDILVKKGDRVKGGITVIGRLKEQ</sequence>
<comment type="pathway">
    <text evidence="11">Phospholipid metabolism; phosphatidylethanolamine biosynthesis; phosphatidylethanolamine from CDP-diacylglycerol: step 2/2.</text>
</comment>
<name>A0A517DTF7_9FIRM</name>
<dbReference type="GO" id="GO:0004609">
    <property type="term" value="F:phosphatidylserine decarboxylase activity"/>
    <property type="evidence" value="ECO:0007669"/>
    <property type="project" value="UniProtKB-UniRule"/>
</dbReference>
<dbReference type="KEGG" id="sted:SPTER_19750"/>
<keyword evidence="12" id="KW-1133">Transmembrane helix</keyword>
<keyword evidence="2 11" id="KW-0444">Lipid biosynthesis</keyword>
<dbReference type="RefSeq" id="WP_144350233.1">
    <property type="nucleotide sequence ID" value="NZ_CP036259.1"/>
</dbReference>
<comment type="function">
    <text evidence="11">Catalyzes the formation of phosphatidylethanolamine (PtdEtn) from phosphatidylserine (PtdSer).</text>
</comment>
<dbReference type="GO" id="GO:0006646">
    <property type="term" value="P:phosphatidylethanolamine biosynthetic process"/>
    <property type="evidence" value="ECO:0007669"/>
    <property type="project" value="UniProtKB-UniRule"/>
</dbReference>
<feature type="active site" description="Schiff-base intermediate with substrate; via pyruvic acid" evidence="11">
    <location>
        <position position="180"/>
    </location>
</feature>
<comment type="PTM">
    <text evidence="11">Is synthesized initially as an inactive proenzyme. Formation of the active enzyme involves a self-maturation process in which the active site pyruvoyl group is generated from an internal serine residue via an autocatalytic post-translational modification. Two non-identical subunits are generated from the proenzyme in this reaction, and the pyruvate is formed at the N-terminus of the alpha chain, which is derived from the carboxyl end of the proenzyme. The post-translation cleavage follows an unusual pathway, termed non-hydrolytic serinolysis, in which the side chain hydroxyl group of the serine supplies its oxygen atom to form the C-terminus of the beta chain, while the remainder of the serine residue undergoes an oxidative deamination to produce ammonia and the pyruvoyl prosthetic group on the alpha chain.</text>
</comment>
<evidence type="ECO:0000256" key="2">
    <source>
        <dbReference type="ARBA" id="ARBA00022516"/>
    </source>
</evidence>
<keyword evidence="4 11" id="KW-0443">Lipid metabolism</keyword>
<dbReference type="OrthoDB" id="9790893at2"/>
<dbReference type="PANTHER" id="PTHR35809:SF1">
    <property type="entry name" value="ARCHAETIDYLSERINE DECARBOXYLASE PROENZYME-RELATED"/>
    <property type="match status" value="1"/>
</dbReference>
<keyword evidence="10 11" id="KW-0670">Pyruvate</keyword>
<dbReference type="InterPro" id="IPR033175">
    <property type="entry name" value="PSD-A"/>
</dbReference>
<comment type="subcellular location">
    <subcellularLocation>
        <location evidence="11">Cell membrane</location>
        <topology evidence="11">Peripheral membrane protein</topology>
    </subcellularLocation>
</comment>
<evidence type="ECO:0000256" key="9">
    <source>
        <dbReference type="ARBA" id="ARBA00023264"/>
    </source>
</evidence>
<evidence type="ECO:0000256" key="3">
    <source>
        <dbReference type="ARBA" id="ARBA00022793"/>
    </source>
</evidence>
<keyword evidence="12" id="KW-0812">Transmembrane</keyword>
<dbReference type="AlphaFoldDB" id="A0A517DTF7"/>
<keyword evidence="3 11" id="KW-0210">Decarboxylase</keyword>
<proteinExistence type="inferred from homology"/>
<evidence type="ECO:0000256" key="6">
    <source>
        <dbReference type="ARBA" id="ARBA00023145"/>
    </source>
</evidence>
<gene>
    <name evidence="11 13" type="primary">psd</name>
    <name evidence="13" type="ORF">SPTER_19750</name>
</gene>
<evidence type="ECO:0000256" key="4">
    <source>
        <dbReference type="ARBA" id="ARBA00023098"/>
    </source>
</evidence>